<protein>
    <submittedName>
        <fullName evidence="2">Uncharacterized protein</fullName>
    </submittedName>
</protein>
<comment type="caution">
    <text evidence="2">The sequence shown here is derived from an EMBL/GenBank/DDBJ whole genome shotgun (WGS) entry which is preliminary data.</text>
</comment>
<reference evidence="2 3" key="1">
    <citation type="journal article" date="2022" name="bioRxiv">
        <title>Genomics of Preaxostyla Flagellates Illuminates Evolutionary Transitions and the Path Towards Mitochondrial Loss.</title>
        <authorList>
            <person name="Novak L.V.F."/>
            <person name="Treitli S.C."/>
            <person name="Pyrih J."/>
            <person name="Halakuc P."/>
            <person name="Pipaliya S.V."/>
            <person name="Vacek V."/>
            <person name="Brzon O."/>
            <person name="Soukal P."/>
            <person name="Eme L."/>
            <person name="Dacks J.B."/>
            <person name="Karnkowska A."/>
            <person name="Elias M."/>
            <person name="Hampl V."/>
        </authorList>
    </citation>
    <scope>NUCLEOTIDE SEQUENCE [LARGE SCALE GENOMIC DNA]</scope>
    <source>
        <strain evidence="2">NAU3</strain>
        <tissue evidence="2">Gut</tissue>
    </source>
</reference>
<evidence type="ECO:0000313" key="2">
    <source>
        <dbReference type="EMBL" id="KAK2943849.1"/>
    </source>
</evidence>
<feature type="signal peptide" evidence="1">
    <location>
        <begin position="1"/>
        <end position="19"/>
    </location>
</feature>
<keyword evidence="3" id="KW-1185">Reference proteome</keyword>
<keyword evidence="1" id="KW-0732">Signal</keyword>
<evidence type="ECO:0000313" key="3">
    <source>
        <dbReference type="Proteomes" id="UP001281761"/>
    </source>
</evidence>
<dbReference type="EMBL" id="JARBJD010000325">
    <property type="protein sequence ID" value="KAK2943849.1"/>
    <property type="molecule type" value="Genomic_DNA"/>
</dbReference>
<feature type="chain" id="PRO_5045553768" evidence="1">
    <location>
        <begin position="20"/>
        <end position="361"/>
    </location>
</feature>
<sequence>MFFLFALLSASSFRSPNTAGEMPTKVELIDQNPTAKTAKIVLTYTGADAVASTAAVKLTFTEQPAATPPVTVEYDFTASATAFDATTKKYTQSITDLDTKLKIGKSYKLTEYSYGGSAVSGTPPTDTIVVQKALTVTLTATSKTKYTLKCELAANVTVATTLTVKFTAGEKVNSVSVEFAANTKAKEVELDVVTTAADGKFLAGTEYTISCDGYVPSQTTFTPADNSKLTGESSLAKEGEKEDGAKDKVTVTLLNALLPVESGLPENYTQKLTLKDTAPTSANGEHKLDKSDAFKWTHAAGSVAVEYLFKDCPIKKDSTVTATLVISPDLTFTDQTITYAAGAKSVASVVAALFAVLALVF</sequence>
<evidence type="ECO:0000256" key="1">
    <source>
        <dbReference type="SAM" id="SignalP"/>
    </source>
</evidence>
<name>A0ABQ9WWH6_9EUKA</name>
<gene>
    <name evidence="2" type="ORF">BLNAU_21240</name>
</gene>
<proteinExistence type="predicted"/>
<dbReference type="Proteomes" id="UP001281761">
    <property type="component" value="Unassembled WGS sequence"/>
</dbReference>
<accession>A0ABQ9WWH6</accession>
<organism evidence="2 3">
    <name type="scientific">Blattamonas nauphoetae</name>
    <dbReference type="NCBI Taxonomy" id="2049346"/>
    <lineage>
        <taxon>Eukaryota</taxon>
        <taxon>Metamonada</taxon>
        <taxon>Preaxostyla</taxon>
        <taxon>Oxymonadida</taxon>
        <taxon>Blattamonas</taxon>
    </lineage>
</organism>